<comment type="miscellaneous">
    <text evidence="7">In eukaryotes there are cytoplasmic, mitochondrial and chloroplastic isozymes.</text>
</comment>
<dbReference type="FunFam" id="3.40.640.10:FF:000064">
    <property type="entry name" value="Aspartate aminotransferase"/>
    <property type="match status" value="1"/>
</dbReference>
<dbReference type="PROSITE" id="PS00105">
    <property type="entry name" value="AA_TRANSFER_CLASS_1"/>
    <property type="match status" value="1"/>
</dbReference>
<evidence type="ECO:0000256" key="6">
    <source>
        <dbReference type="ARBA" id="ARBA00022898"/>
    </source>
</evidence>
<dbReference type="InterPro" id="IPR004839">
    <property type="entry name" value="Aminotransferase_I/II_large"/>
</dbReference>
<evidence type="ECO:0000256" key="4">
    <source>
        <dbReference type="ARBA" id="ARBA00022576"/>
    </source>
</evidence>
<evidence type="ECO:0000256" key="1">
    <source>
        <dbReference type="ARBA" id="ARBA00001933"/>
    </source>
</evidence>
<proteinExistence type="inferred from homology"/>
<feature type="domain" description="Aminotransferase class I/classII large" evidence="8">
    <location>
        <begin position="31"/>
        <end position="401"/>
    </location>
</feature>
<dbReference type="AlphaFoldDB" id="A0A2T0FH87"/>
<evidence type="ECO:0000313" key="9">
    <source>
        <dbReference type="EMBL" id="PRT54346.1"/>
    </source>
</evidence>
<dbReference type="OrthoDB" id="6752799at2759"/>
<keyword evidence="5 7" id="KW-0808">Transferase</keyword>
<keyword evidence="4 7" id="KW-0032">Aminotransferase</keyword>
<dbReference type="CDD" id="cd00609">
    <property type="entry name" value="AAT_like"/>
    <property type="match status" value="1"/>
</dbReference>
<dbReference type="STRING" id="45607.A0A2T0FH87"/>
<comment type="catalytic activity">
    <reaction evidence="7">
        <text>L-aspartate + 2-oxoglutarate = oxaloacetate + L-glutamate</text>
        <dbReference type="Rhea" id="RHEA:21824"/>
        <dbReference type="ChEBI" id="CHEBI:16452"/>
        <dbReference type="ChEBI" id="CHEBI:16810"/>
        <dbReference type="ChEBI" id="CHEBI:29985"/>
        <dbReference type="ChEBI" id="CHEBI:29991"/>
        <dbReference type="EC" id="2.6.1.1"/>
    </reaction>
</comment>
<dbReference type="NCBIfam" id="NF006719">
    <property type="entry name" value="PRK09257.1"/>
    <property type="match status" value="1"/>
</dbReference>
<comment type="subunit">
    <text evidence="3 7">Homodimer.</text>
</comment>
<organism evidence="9 10">
    <name type="scientific">Wickerhamiella sorbophila</name>
    <dbReference type="NCBI Taxonomy" id="45607"/>
    <lineage>
        <taxon>Eukaryota</taxon>
        <taxon>Fungi</taxon>
        <taxon>Dikarya</taxon>
        <taxon>Ascomycota</taxon>
        <taxon>Saccharomycotina</taxon>
        <taxon>Dipodascomycetes</taxon>
        <taxon>Dipodascales</taxon>
        <taxon>Trichomonascaceae</taxon>
        <taxon>Wickerhamiella</taxon>
    </lineage>
</organism>
<dbReference type="Proteomes" id="UP000238350">
    <property type="component" value="Unassembled WGS sequence"/>
</dbReference>
<dbReference type="GO" id="GO:0004069">
    <property type="term" value="F:L-aspartate:2-oxoglutarate aminotransferase activity"/>
    <property type="evidence" value="ECO:0007669"/>
    <property type="project" value="UniProtKB-EC"/>
</dbReference>
<keyword evidence="6" id="KW-0663">Pyridoxal phosphate</keyword>
<comment type="similarity">
    <text evidence="2">Belongs to the class-I pyridoxal-phosphate-dependent aminotransferase family.</text>
</comment>
<dbReference type="RefSeq" id="XP_024664291.1">
    <property type="nucleotide sequence ID" value="XM_024808523.1"/>
</dbReference>
<dbReference type="PANTHER" id="PTHR11879:SF55">
    <property type="entry name" value="GLUTAMATE OXALOACETATE TRANSAMINASE 1, ISOFORM B"/>
    <property type="match status" value="1"/>
</dbReference>
<dbReference type="GO" id="GO:0030170">
    <property type="term" value="F:pyridoxal phosphate binding"/>
    <property type="evidence" value="ECO:0007669"/>
    <property type="project" value="InterPro"/>
</dbReference>
<dbReference type="Gene3D" id="3.90.1150.10">
    <property type="entry name" value="Aspartate Aminotransferase, domain 1"/>
    <property type="match status" value="1"/>
</dbReference>
<accession>A0A2T0FH87</accession>
<dbReference type="Pfam" id="PF00155">
    <property type="entry name" value="Aminotran_1_2"/>
    <property type="match status" value="1"/>
</dbReference>
<dbReference type="InterPro" id="IPR015424">
    <property type="entry name" value="PyrdxlP-dep_Trfase"/>
</dbReference>
<evidence type="ECO:0000256" key="7">
    <source>
        <dbReference type="RuleBase" id="RU000480"/>
    </source>
</evidence>
<dbReference type="GeneID" id="36515714"/>
<dbReference type="PRINTS" id="PR00799">
    <property type="entry name" value="TRANSAMINASE"/>
</dbReference>
<evidence type="ECO:0000256" key="3">
    <source>
        <dbReference type="ARBA" id="ARBA00011738"/>
    </source>
</evidence>
<protein>
    <recommendedName>
        <fullName evidence="7">Aspartate aminotransferase</fullName>
        <ecNumber evidence="7">2.6.1.1</ecNumber>
    </recommendedName>
</protein>
<dbReference type="Gene3D" id="3.40.640.10">
    <property type="entry name" value="Type I PLP-dependent aspartate aminotransferase-like (Major domain)"/>
    <property type="match status" value="1"/>
</dbReference>
<dbReference type="SUPFAM" id="SSF53383">
    <property type="entry name" value="PLP-dependent transferases"/>
    <property type="match status" value="1"/>
</dbReference>
<dbReference type="InterPro" id="IPR004838">
    <property type="entry name" value="NHTrfase_class1_PyrdxlP-BS"/>
</dbReference>
<evidence type="ECO:0000259" key="8">
    <source>
        <dbReference type="Pfam" id="PF00155"/>
    </source>
</evidence>
<dbReference type="PANTHER" id="PTHR11879">
    <property type="entry name" value="ASPARTATE AMINOTRANSFERASE"/>
    <property type="match status" value="1"/>
</dbReference>
<evidence type="ECO:0000256" key="2">
    <source>
        <dbReference type="ARBA" id="ARBA00007441"/>
    </source>
</evidence>
<dbReference type="GO" id="GO:0005829">
    <property type="term" value="C:cytosol"/>
    <property type="evidence" value="ECO:0007669"/>
    <property type="project" value="TreeGrafter"/>
</dbReference>
<dbReference type="InterPro" id="IPR000796">
    <property type="entry name" value="Asp_trans"/>
</dbReference>
<gene>
    <name evidence="9" type="ORF">B9G98_01966</name>
</gene>
<evidence type="ECO:0000313" key="10">
    <source>
        <dbReference type="Proteomes" id="UP000238350"/>
    </source>
</evidence>
<dbReference type="GO" id="GO:0006532">
    <property type="term" value="P:aspartate biosynthetic process"/>
    <property type="evidence" value="ECO:0007669"/>
    <property type="project" value="TreeGrafter"/>
</dbReference>
<dbReference type="InterPro" id="IPR015422">
    <property type="entry name" value="PyrdxlP-dep_Trfase_small"/>
</dbReference>
<evidence type="ECO:0000256" key="5">
    <source>
        <dbReference type="ARBA" id="ARBA00022679"/>
    </source>
</evidence>
<reference evidence="9 10" key="1">
    <citation type="submission" date="2017-04" db="EMBL/GenBank/DDBJ databases">
        <title>Genome sequencing of [Candida] sorbophila.</title>
        <authorList>
            <person name="Ahn J.O."/>
        </authorList>
    </citation>
    <scope>NUCLEOTIDE SEQUENCE [LARGE SCALE GENOMIC DNA]</scope>
    <source>
        <strain evidence="9 10">DS02</strain>
    </source>
</reference>
<name>A0A2T0FH87_9ASCO</name>
<dbReference type="EMBL" id="NDIQ01000021">
    <property type="protein sequence ID" value="PRT54346.1"/>
    <property type="molecule type" value="Genomic_DNA"/>
</dbReference>
<keyword evidence="10" id="KW-1185">Reference proteome</keyword>
<dbReference type="EC" id="2.6.1.1" evidence="7"/>
<dbReference type="InterPro" id="IPR015421">
    <property type="entry name" value="PyrdxlP-dep_Trfase_major"/>
</dbReference>
<sequence length="413" mass="46090">MSNSNVFNCPLNPPDALFALAGRYKDDDSAHKVDMSIGAYRTNEAKPWILPVVHKTEELLVNDPSVTHEYLPILGNPEFRKVAAKLILGDKVDLNTVATVQTLSGTGANHMAAVFLRRYTPWGKKSNTIYVSDPTWANHHTIFSYVELDIKKYPYWDAKTKALDFEGMYSTLKKASAGDIVLLHACAHNPTGVDPTREQWEKLASLIKEKELFPFFDCAYQGFASGDLDNDAWAVRMFIDRKIDMLVCQSFAKNMGLYGERAGALHIVLSDATPETKAAIESQLATQSRAEISNPPAFGARIATKILTTPSLFDEWRRDIKTMAERILDMRAELKGELVRLGTPGNWDHLTSQIGMFSFTGLDPKQVDRLVTEFHIYLAANGRISMAGLNKNNVKYVAKSIDTVVRQSSNARL</sequence>
<dbReference type="FunFam" id="3.90.1150.10:FF:000001">
    <property type="entry name" value="Aspartate aminotransferase"/>
    <property type="match status" value="1"/>
</dbReference>
<comment type="cofactor">
    <cofactor evidence="1">
        <name>pyridoxal 5'-phosphate</name>
        <dbReference type="ChEBI" id="CHEBI:597326"/>
    </cofactor>
</comment>
<comment type="caution">
    <text evidence="9">The sequence shown here is derived from an EMBL/GenBank/DDBJ whole genome shotgun (WGS) entry which is preliminary data.</text>
</comment>